<keyword evidence="1" id="KW-0812">Transmembrane</keyword>
<keyword evidence="1" id="KW-0472">Membrane</keyword>
<feature type="transmembrane region" description="Helical" evidence="1">
    <location>
        <begin position="82"/>
        <end position="101"/>
    </location>
</feature>
<dbReference type="Pfam" id="PF13386">
    <property type="entry name" value="DsbD_2"/>
    <property type="match status" value="1"/>
</dbReference>
<evidence type="ECO:0000313" key="3">
    <source>
        <dbReference type="EMBL" id="KXU37663.1"/>
    </source>
</evidence>
<evidence type="ECO:0000256" key="1">
    <source>
        <dbReference type="SAM" id="Phobius"/>
    </source>
</evidence>
<accession>A0A139SSW6</accession>
<keyword evidence="4" id="KW-1185">Reference proteome</keyword>
<feature type="domain" description="Urease accessory protein UreH-like transmembrane" evidence="2">
    <location>
        <begin position="12"/>
        <end position="205"/>
    </location>
</feature>
<evidence type="ECO:0000259" key="2">
    <source>
        <dbReference type="Pfam" id="PF13386"/>
    </source>
</evidence>
<evidence type="ECO:0000313" key="4">
    <source>
        <dbReference type="Proteomes" id="UP000071392"/>
    </source>
</evidence>
<gene>
    <name evidence="3" type="ORF">AXK12_01570</name>
</gene>
<comment type="caution">
    <text evidence="3">The sequence shown here is derived from an EMBL/GenBank/DDBJ whole genome shotgun (WGS) entry which is preliminary data.</text>
</comment>
<protein>
    <recommendedName>
        <fullName evidence="2">Urease accessory protein UreH-like transmembrane domain-containing protein</fullName>
    </recommendedName>
</protein>
<feature type="transmembrane region" description="Helical" evidence="1">
    <location>
        <begin position="131"/>
        <end position="156"/>
    </location>
</feature>
<reference evidence="3 4" key="1">
    <citation type="submission" date="2016-02" db="EMBL/GenBank/DDBJ databases">
        <authorList>
            <person name="Wen L."/>
            <person name="He K."/>
            <person name="Yang H."/>
        </authorList>
    </citation>
    <scope>NUCLEOTIDE SEQUENCE [LARGE SCALE GENOMIC DNA]</scope>
    <source>
        <strain evidence="3 4">CV41</strain>
    </source>
</reference>
<dbReference type="PANTHER" id="PTHR42208">
    <property type="entry name" value="HEAVY METAL TRANSPORTER-RELATED"/>
    <property type="match status" value="1"/>
</dbReference>
<feature type="transmembrane region" description="Helical" evidence="1">
    <location>
        <begin position="56"/>
        <end position="76"/>
    </location>
</feature>
<dbReference type="Proteomes" id="UP000071392">
    <property type="component" value="Unassembled WGS sequence"/>
</dbReference>
<dbReference type="PANTHER" id="PTHR42208:SF1">
    <property type="entry name" value="HEAVY METAL TRANSPORTER"/>
    <property type="match status" value="1"/>
</dbReference>
<feature type="transmembrane region" description="Helical" evidence="1">
    <location>
        <begin position="12"/>
        <end position="35"/>
    </location>
</feature>
<name>A0A139SSW6_9BACT</name>
<dbReference type="OrthoDB" id="9800141at2"/>
<keyword evidence="1" id="KW-1133">Transmembrane helix</keyword>
<dbReference type="InterPro" id="IPR039447">
    <property type="entry name" value="UreH-like_TM_dom"/>
</dbReference>
<dbReference type="AlphaFoldDB" id="A0A139SSW6"/>
<dbReference type="EMBL" id="LSZP01000005">
    <property type="protein sequence ID" value="KXU37663.1"/>
    <property type="molecule type" value="Genomic_DNA"/>
</dbReference>
<dbReference type="STRING" id="1548208.AXK12_01570"/>
<proteinExistence type="predicted"/>
<feature type="transmembrane region" description="Helical" evidence="1">
    <location>
        <begin position="162"/>
        <end position="182"/>
    </location>
</feature>
<feature type="transmembrane region" description="Helical" evidence="1">
    <location>
        <begin position="194"/>
        <end position="215"/>
    </location>
</feature>
<organism evidence="3 4">
    <name type="scientific">Cephaloticoccus capnophilus</name>
    <dbReference type="NCBI Taxonomy" id="1548208"/>
    <lineage>
        <taxon>Bacteria</taxon>
        <taxon>Pseudomonadati</taxon>
        <taxon>Verrucomicrobiota</taxon>
        <taxon>Opitutia</taxon>
        <taxon>Opitutales</taxon>
        <taxon>Opitutaceae</taxon>
        <taxon>Cephaloticoccus</taxon>
    </lineage>
</organism>
<sequence>MEPASINSATSAFIAGLITSLHCAGMCGPLACTLMPVKGDRADAQLVSSIYHGTRLFSYCVLGAVAGGLGKLPLQWLQNDALFRWLPWVSVLFFIALGLRLDRYLPRPLFLSRLLIRLNPHLRSPSKLKSAAALGLATPLLPCGPLYFLLALALFSGSALRGIEFMLAFGLGTVPLLWLAQAQFQWLRHRLSPLWFARVRITLALSSALIISWRLRSTLGLEGPEVNSLICFW</sequence>